<dbReference type="VEuPathDB" id="VectorBase:AMIN014790"/>
<organism evidence="1 2">
    <name type="scientific">Anopheles minimus</name>
    <dbReference type="NCBI Taxonomy" id="112268"/>
    <lineage>
        <taxon>Eukaryota</taxon>
        <taxon>Metazoa</taxon>
        <taxon>Ecdysozoa</taxon>
        <taxon>Arthropoda</taxon>
        <taxon>Hexapoda</taxon>
        <taxon>Insecta</taxon>
        <taxon>Pterygota</taxon>
        <taxon>Neoptera</taxon>
        <taxon>Endopterygota</taxon>
        <taxon>Diptera</taxon>
        <taxon>Nematocera</taxon>
        <taxon>Culicoidea</taxon>
        <taxon>Culicidae</taxon>
        <taxon>Anophelinae</taxon>
        <taxon>Anopheles</taxon>
    </lineage>
</organism>
<dbReference type="AlphaFoldDB" id="A0A182WQ62"/>
<protein>
    <submittedName>
        <fullName evidence="1">Uncharacterized protein</fullName>
    </submittedName>
</protein>
<sequence length="19" mass="2249">MLICMLLRKITEMLLVSKL</sequence>
<dbReference type="Proteomes" id="UP000075920">
    <property type="component" value="Unassembled WGS sequence"/>
</dbReference>
<reference evidence="2" key="1">
    <citation type="submission" date="2013-03" db="EMBL/GenBank/DDBJ databases">
        <title>The Genome Sequence of Anopheles minimus MINIMUS1.</title>
        <authorList>
            <consortium name="The Broad Institute Genomics Platform"/>
            <person name="Neafsey D.E."/>
            <person name="Walton C."/>
            <person name="Walker B."/>
            <person name="Young S.K."/>
            <person name="Zeng Q."/>
            <person name="Gargeya S."/>
            <person name="Fitzgerald M."/>
            <person name="Haas B."/>
            <person name="Abouelleil A."/>
            <person name="Allen A.W."/>
            <person name="Alvarado L."/>
            <person name="Arachchi H.M."/>
            <person name="Berlin A.M."/>
            <person name="Chapman S.B."/>
            <person name="Gainer-Dewar J."/>
            <person name="Goldberg J."/>
            <person name="Griggs A."/>
            <person name="Gujja S."/>
            <person name="Hansen M."/>
            <person name="Howarth C."/>
            <person name="Imamovic A."/>
            <person name="Ireland A."/>
            <person name="Larimer J."/>
            <person name="McCowan C."/>
            <person name="Murphy C."/>
            <person name="Pearson M."/>
            <person name="Poon T.W."/>
            <person name="Priest M."/>
            <person name="Roberts A."/>
            <person name="Saif S."/>
            <person name="Shea T."/>
            <person name="Sisk P."/>
            <person name="Sykes S."/>
            <person name="Wortman J."/>
            <person name="Nusbaum C."/>
            <person name="Birren B."/>
        </authorList>
    </citation>
    <scope>NUCLEOTIDE SEQUENCE [LARGE SCALE GENOMIC DNA]</scope>
    <source>
        <strain evidence="2">MINIMUS1</strain>
    </source>
</reference>
<dbReference type="EnsemblMetazoa" id="AMIN014790-RA">
    <property type="protein sequence ID" value="AMIN014790-PA"/>
    <property type="gene ID" value="AMIN014790"/>
</dbReference>
<evidence type="ECO:0000313" key="2">
    <source>
        <dbReference type="Proteomes" id="UP000075920"/>
    </source>
</evidence>
<reference evidence="1" key="2">
    <citation type="submission" date="2020-05" db="UniProtKB">
        <authorList>
            <consortium name="EnsemblMetazoa"/>
        </authorList>
    </citation>
    <scope>IDENTIFICATION</scope>
    <source>
        <strain evidence="1">MINIMUS1</strain>
    </source>
</reference>
<evidence type="ECO:0000313" key="1">
    <source>
        <dbReference type="EnsemblMetazoa" id="AMIN014790-PA"/>
    </source>
</evidence>
<accession>A0A182WQ62</accession>
<proteinExistence type="predicted"/>
<name>A0A182WQ62_9DIPT</name>
<keyword evidence="2" id="KW-1185">Reference proteome</keyword>